<accession>A0A1M7UYB2</accession>
<dbReference type="EMBL" id="FRDN01000021">
    <property type="protein sequence ID" value="SHN87958.1"/>
    <property type="molecule type" value="Genomic_DNA"/>
</dbReference>
<evidence type="ECO:0000313" key="1">
    <source>
        <dbReference type="EMBL" id="SHN87958.1"/>
    </source>
</evidence>
<keyword evidence="2" id="KW-1185">Reference proteome</keyword>
<dbReference type="Proteomes" id="UP000184010">
    <property type="component" value="Unassembled WGS sequence"/>
</dbReference>
<proteinExistence type="predicted"/>
<name>A0A1M7UYB2_9FIRM</name>
<protein>
    <submittedName>
        <fullName evidence="1">Uncharacterized protein</fullName>
    </submittedName>
</protein>
<sequence>MRQAGSQARLFLHENFKCTKEVGRLDKELKAIIKPYDNWFNDVDEETNLQAKAALVEFYQVLRKRKPDIR</sequence>
<evidence type="ECO:0000313" key="2">
    <source>
        <dbReference type="Proteomes" id="UP000184010"/>
    </source>
</evidence>
<dbReference type="AlphaFoldDB" id="A0A1M7UYB2"/>
<dbReference type="STRING" id="1121395.SAMN02745215_05051"/>
<reference evidence="2" key="1">
    <citation type="submission" date="2016-12" db="EMBL/GenBank/DDBJ databases">
        <authorList>
            <person name="Varghese N."/>
            <person name="Submissions S."/>
        </authorList>
    </citation>
    <scope>NUCLEOTIDE SEQUENCE [LARGE SCALE GENOMIC DNA]</scope>
    <source>
        <strain evidence="2">DSM 11544</strain>
    </source>
</reference>
<gene>
    <name evidence="1" type="ORF">SAMN02745215_05051</name>
</gene>
<organism evidence="1 2">
    <name type="scientific">Desulfitobacterium chlororespirans DSM 11544</name>
    <dbReference type="NCBI Taxonomy" id="1121395"/>
    <lineage>
        <taxon>Bacteria</taxon>
        <taxon>Bacillati</taxon>
        <taxon>Bacillota</taxon>
        <taxon>Clostridia</taxon>
        <taxon>Eubacteriales</taxon>
        <taxon>Desulfitobacteriaceae</taxon>
        <taxon>Desulfitobacterium</taxon>
    </lineage>
</organism>